<dbReference type="EMBL" id="JARXRN010000025">
    <property type="protein sequence ID" value="MDH5830760.1"/>
    <property type="molecule type" value="Genomic_DNA"/>
</dbReference>
<feature type="region of interest" description="Disordered" evidence="1">
    <location>
        <begin position="82"/>
        <end position="124"/>
    </location>
</feature>
<evidence type="ECO:0000313" key="4">
    <source>
        <dbReference type="Proteomes" id="UP001156831"/>
    </source>
</evidence>
<keyword evidence="2" id="KW-0812">Transmembrane</keyword>
<gene>
    <name evidence="3" type="ORF">QFW80_09580</name>
</gene>
<name>A0ABT6JJU6_9GAMM</name>
<reference evidence="3 4" key="1">
    <citation type="submission" date="2023-04" db="EMBL/GenBank/DDBJ databases">
        <title>Luteimonas sp. M1R5S18.</title>
        <authorList>
            <person name="Sun J.-Q."/>
        </authorList>
    </citation>
    <scope>NUCLEOTIDE SEQUENCE [LARGE SCALE GENOMIC DNA]</scope>
    <source>
        <strain evidence="3 4">M1R5S18</strain>
    </source>
</reference>
<evidence type="ECO:0000256" key="2">
    <source>
        <dbReference type="SAM" id="Phobius"/>
    </source>
</evidence>
<organism evidence="3 4">
    <name type="scientific">Luteimonas rhizosphaericola</name>
    <dbReference type="NCBI Taxonomy" id="3042024"/>
    <lineage>
        <taxon>Bacteria</taxon>
        <taxon>Pseudomonadati</taxon>
        <taxon>Pseudomonadota</taxon>
        <taxon>Gammaproteobacteria</taxon>
        <taxon>Lysobacterales</taxon>
        <taxon>Lysobacteraceae</taxon>
        <taxon>Luteimonas</taxon>
    </lineage>
</organism>
<keyword evidence="2" id="KW-0472">Membrane</keyword>
<dbReference type="RefSeq" id="WP_280601596.1">
    <property type="nucleotide sequence ID" value="NZ_JARXRN010000025.1"/>
</dbReference>
<evidence type="ECO:0008006" key="5">
    <source>
        <dbReference type="Google" id="ProtNLM"/>
    </source>
</evidence>
<keyword evidence="2" id="KW-1133">Transmembrane helix</keyword>
<protein>
    <recommendedName>
        <fullName evidence="5">DUF3618 domain-containing protein</fullName>
    </recommendedName>
</protein>
<feature type="compositionally biased region" description="Low complexity" evidence="1">
    <location>
        <begin position="104"/>
        <end position="124"/>
    </location>
</feature>
<comment type="caution">
    <text evidence="3">The sequence shown here is derived from an EMBL/GenBank/DDBJ whole genome shotgun (WGS) entry which is preliminary data.</text>
</comment>
<evidence type="ECO:0000256" key="1">
    <source>
        <dbReference type="SAM" id="MobiDB-lite"/>
    </source>
</evidence>
<accession>A0ABT6JJU6</accession>
<feature type="transmembrane region" description="Helical" evidence="2">
    <location>
        <begin position="58"/>
        <end position="75"/>
    </location>
</feature>
<keyword evidence="4" id="KW-1185">Reference proteome</keyword>
<proteinExistence type="predicted"/>
<dbReference type="Proteomes" id="UP001156831">
    <property type="component" value="Unassembled WGS sequence"/>
</dbReference>
<sequence length="124" mass="13120">MSRLDSYTDKMMDLVGQVGDNLRTSLPGSAGKWLQTGAALGAAKAGTRVVGTLVRRNPAVLVAAAAAAGVAWYAVNRHRRKQEAQDAVIEGQSRRIDARRAPRKTSGTGTRRSTRSKAGTSGNE</sequence>
<evidence type="ECO:0000313" key="3">
    <source>
        <dbReference type="EMBL" id="MDH5830760.1"/>
    </source>
</evidence>